<evidence type="ECO:0000313" key="2">
    <source>
        <dbReference type="Proteomes" id="UP000265715"/>
    </source>
</evidence>
<sequence length="134" mass="15485">MVLFRPVGLQELRLIAASGYRAFPPRLPDQPIFYPVLNFEYAEQIARDWNTKYNDPPCGFVTRFEVDDEYVRRFPVQIAGARVHQELWVPAEELEEFNRHIIGRITVAAAYYGPGFKGEIDPNTNLPAELSEDR</sequence>
<comment type="caution">
    <text evidence="1">The sequence shown here is derived from an EMBL/GenBank/DDBJ whole genome shotgun (WGS) entry which is preliminary data.</text>
</comment>
<accession>A0A399EPJ4</accession>
<evidence type="ECO:0008006" key="3">
    <source>
        <dbReference type="Google" id="ProtNLM"/>
    </source>
</evidence>
<evidence type="ECO:0000313" key="1">
    <source>
        <dbReference type="EMBL" id="RIH85453.1"/>
    </source>
</evidence>
<reference evidence="1 2" key="1">
    <citation type="submission" date="2018-08" db="EMBL/GenBank/DDBJ databases">
        <title>Meiothermus terrae DSM 26712 genome sequencing project.</title>
        <authorList>
            <person name="Da Costa M.S."/>
            <person name="Albuquerque L."/>
            <person name="Raposo P."/>
            <person name="Froufe H.J.C."/>
            <person name="Barroso C.S."/>
            <person name="Egas C."/>
        </authorList>
    </citation>
    <scope>NUCLEOTIDE SEQUENCE [LARGE SCALE GENOMIC DNA]</scope>
    <source>
        <strain evidence="1 2">DSM 26712</strain>
    </source>
</reference>
<dbReference type="AlphaFoldDB" id="A0A399EPJ4"/>
<keyword evidence="2" id="KW-1185">Reference proteome</keyword>
<dbReference type="EMBL" id="QXDL01000058">
    <property type="protein sequence ID" value="RIH85453.1"/>
    <property type="molecule type" value="Genomic_DNA"/>
</dbReference>
<name>A0A399EPJ4_9DEIN</name>
<dbReference type="OrthoDB" id="883590at2"/>
<protein>
    <recommendedName>
        <fullName evidence="3">ADP-ribosylation/crystallin J1</fullName>
    </recommendedName>
</protein>
<dbReference type="Proteomes" id="UP000265715">
    <property type="component" value="Unassembled WGS sequence"/>
</dbReference>
<gene>
    <name evidence="1" type="ORF">Mterra_01691</name>
</gene>
<organism evidence="1 2">
    <name type="scientific">Calidithermus terrae</name>
    <dbReference type="NCBI Taxonomy" id="1408545"/>
    <lineage>
        <taxon>Bacteria</taxon>
        <taxon>Thermotogati</taxon>
        <taxon>Deinococcota</taxon>
        <taxon>Deinococci</taxon>
        <taxon>Thermales</taxon>
        <taxon>Thermaceae</taxon>
        <taxon>Calidithermus</taxon>
    </lineage>
</organism>
<dbReference type="RefSeq" id="WP_119314815.1">
    <property type="nucleotide sequence ID" value="NZ_QXDL01000058.1"/>
</dbReference>
<proteinExistence type="predicted"/>